<dbReference type="RefSeq" id="WP_251836300.1">
    <property type="nucleotide sequence ID" value="NZ_JACSQG010000004.1"/>
</dbReference>
<evidence type="ECO:0000313" key="2">
    <source>
        <dbReference type="Proteomes" id="UP000611945"/>
    </source>
</evidence>
<comment type="caution">
    <text evidence="1">The sequence shown here is derived from an EMBL/GenBank/DDBJ whole genome shotgun (WGS) entry which is preliminary data.</text>
</comment>
<dbReference type="EMBL" id="JACSQG010000004">
    <property type="protein sequence ID" value="MBD7977527.1"/>
    <property type="molecule type" value="Genomic_DNA"/>
</dbReference>
<proteinExistence type="predicted"/>
<sequence length="59" mass="6620">MNPHTSTSQRPDLALDLQSVAFGAIIDELGREVPITESMIQQACRELDESQQRQQPPKD</sequence>
<dbReference type="InterPro" id="IPR054635">
    <property type="entry name" value="PA1571-like"/>
</dbReference>
<dbReference type="Proteomes" id="UP000611945">
    <property type="component" value="Unassembled WGS sequence"/>
</dbReference>
<protein>
    <submittedName>
        <fullName evidence="1">Uncharacterized protein</fullName>
    </submittedName>
</protein>
<evidence type="ECO:0000313" key="1">
    <source>
        <dbReference type="EMBL" id="MBD7977527.1"/>
    </source>
</evidence>
<gene>
    <name evidence="1" type="ORF">H9642_10025</name>
</gene>
<dbReference type="NCBIfam" id="NF045613">
    <property type="entry name" value="PA1571_fam"/>
    <property type="match status" value="1"/>
</dbReference>
<keyword evidence="2" id="KW-1185">Reference proteome</keyword>
<organism evidence="1 2">
    <name type="scientific">Serpens gallinarum</name>
    <dbReference type="NCBI Taxonomy" id="2763075"/>
    <lineage>
        <taxon>Bacteria</taxon>
        <taxon>Pseudomonadati</taxon>
        <taxon>Pseudomonadota</taxon>
        <taxon>Gammaproteobacteria</taxon>
        <taxon>Pseudomonadales</taxon>
        <taxon>Pseudomonadaceae</taxon>
        <taxon>Pseudomonas</taxon>
    </lineage>
</organism>
<accession>A0ABR8TP35</accession>
<name>A0ABR8TP35_9PSED</name>
<reference evidence="1 2" key="1">
    <citation type="submission" date="2020-08" db="EMBL/GenBank/DDBJ databases">
        <title>A Genomic Blueprint of the Chicken Gut Microbiome.</title>
        <authorList>
            <person name="Gilroy R."/>
            <person name="Ravi A."/>
            <person name="Getino M."/>
            <person name="Pursley I."/>
            <person name="Horton D.L."/>
            <person name="Alikhan N.-F."/>
            <person name="Baker D."/>
            <person name="Gharbi K."/>
            <person name="Hall N."/>
            <person name="Watson M."/>
            <person name="Adriaenssens E.M."/>
            <person name="Foster-Nyarko E."/>
            <person name="Jarju S."/>
            <person name="Secka A."/>
            <person name="Antonio M."/>
            <person name="Oren A."/>
            <person name="Chaudhuri R."/>
            <person name="La Ragione R.M."/>
            <person name="Hildebrand F."/>
            <person name="Pallen M.J."/>
        </authorList>
    </citation>
    <scope>NUCLEOTIDE SEQUENCE [LARGE SCALE GENOMIC DNA]</scope>
    <source>
        <strain evidence="1 2">Sa2CUA2</strain>
    </source>
</reference>